<evidence type="ECO:0000256" key="3">
    <source>
        <dbReference type="ARBA" id="ARBA00022691"/>
    </source>
</evidence>
<proteinExistence type="predicted"/>
<dbReference type="InterPro" id="IPR050362">
    <property type="entry name" value="Cation-dep_OMT"/>
</dbReference>
<keyword evidence="1" id="KW-0489">Methyltransferase</keyword>
<keyword evidence="3" id="KW-0949">S-adenosyl-L-methionine</keyword>
<dbReference type="RefSeq" id="WP_345071324.1">
    <property type="nucleotide sequence ID" value="NZ_BAABDJ010000006.1"/>
</dbReference>
<sequence>MPVLPNDDELQAYAEAHTSPETDLLRRLNRETHVQVLAPRMLSGQLQGRLLSMISHMVRPARILELGTFTGYSALCLAEGLAPAGELHTVEQNPEQEDRIRRYVAAAGLTDQIHLHIGDAAAVVATLARHCWDLVFIDADKINNHRYYELVLPQVRPGGFVLIDNVLWGSKVLASYPLKPADKDAHAVRAFNDFVQQDARVENVFLPLRDGLLLVRKR</sequence>
<protein>
    <submittedName>
        <fullName evidence="4">O-methyltransferase</fullName>
    </submittedName>
</protein>
<name>A0ABP7RPC1_9BACT</name>
<dbReference type="PROSITE" id="PS51682">
    <property type="entry name" value="SAM_OMT_I"/>
    <property type="match status" value="1"/>
</dbReference>
<accession>A0ABP7RPC1</accession>
<organism evidence="4 5">
    <name type="scientific">Hymenobacter fastidiosus</name>
    <dbReference type="NCBI Taxonomy" id="486264"/>
    <lineage>
        <taxon>Bacteria</taxon>
        <taxon>Pseudomonadati</taxon>
        <taxon>Bacteroidota</taxon>
        <taxon>Cytophagia</taxon>
        <taxon>Cytophagales</taxon>
        <taxon>Hymenobacteraceae</taxon>
        <taxon>Hymenobacter</taxon>
    </lineage>
</organism>
<reference evidence="5" key="1">
    <citation type="journal article" date="2019" name="Int. J. Syst. Evol. Microbiol.">
        <title>The Global Catalogue of Microorganisms (GCM) 10K type strain sequencing project: providing services to taxonomists for standard genome sequencing and annotation.</title>
        <authorList>
            <consortium name="The Broad Institute Genomics Platform"/>
            <consortium name="The Broad Institute Genome Sequencing Center for Infectious Disease"/>
            <person name="Wu L."/>
            <person name="Ma J."/>
        </authorList>
    </citation>
    <scope>NUCLEOTIDE SEQUENCE [LARGE SCALE GENOMIC DNA]</scope>
    <source>
        <strain evidence="5">JCM 17224</strain>
    </source>
</reference>
<dbReference type="EMBL" id="BAABDJ010000006">
    <property type="protein sequence ID" value="GAA4000402.1"/>
    <property type="molecule type" value="Genomic_DNA"/>
</dbReference>
<comment type="caution">
    <text evidence="4">The sequence shown here is derived from an EMBL/GenBank/DDBJ whole genome shotgun (WGS) entry which is preliminary data.</text>
</comment>
<keyword evidence="5" id="KW-1185">Reference proteome</keyword>
<dbReference type="Proteomes" id="UP001500567">
    <property type="component" value="Unassembled WGS sequence"/>
</dbReference>
<dbReference type="InterPro" id="IPR029063">
    <property type="entry name" value="SAM-dependent_MTases_sf"/>
</dbReference>
<dbReference type="Pfam" id="PF01596">
    <property type="entry name" value="Methyltransf_3"/>
    <property type="match status" value="1"/>
</dbReference>
<dbReference type="InterPro" id="IPR002935">
    <property type="entry name" value="SAM_O-MeTrfase"/>
</dbReference>
<dbReference type="CDD" id="cd02440">
    <property type="entry name" value="AdoMet_MTases"/>
    <property type="match status" value="1"/>
</dbReference>
<gene>
    <name evidence="4" type="ORF">GCM10022408_09350</name>
</gene>
<evidence type="ECO:0000256" key="1">
    <source>
        <dbReference type="ARBA" id="ARBA00022603"/>
    </source>
</evidence>
<dbReference type="PANTHER" id="PTHR10509">
    <property type="entry name" value="O-METHYLTRANSFERASE-RELATED"/>
    <property type="match status" value="1"/>
</dbReference>
<dbReference type="Gene3D" id="3.40.50.150">
    <property type="entry name" value="Vaccinia Virus protein VP39"/>
    <property type="match status" value="1"/>
</dbReference>
<evidence type="ECO:0000313" key="5">
    <source>
        <dbReference type="Proteomes" id="UP001500567"/>
    </source>
</evidence>
<dbReference type="SUPFAM" id="SSF53335">
    <property type="entry name" value="S-adenosyl-L-methionine-dependent methyltransferases"/>
    <property type="match status" value="1"/>
</dbReference>
<dbReference type="PANTHER" id="PTHR10509:SF14">
    <property type="entry name" value="CAFFEOYL-COA O-METHYLTRANSFERASE 3-RELATED"/>
    <property type="match status" value="1"/>
</dbReference>
<keyword evidence="2" id="KW-0808">Transferase</keyword>
<evidence type="ECO:0000313" key="4">
    <source>
        <dbReference type="EMBL" id="GAA4000402.1"/>
    </source>
</evidence>
<evidence type="ECO:0000256" key="2">
    <source>
        <dbReference type="ARBA" id="ARBA00022679"/>
    </source>
</evidence>